<evidence type="ECO:0008006" key="3">
    <source>
        <dbReference type="Google" id="ProtNLM"/>
    </source>
</evidence>
<proteinExistence type="predicted"/>
<name>A0ABN3Y464_9ACTN</name>
<comment type="caution">
    <text evidence="1">The sequence shown here is derived from an EMBL/GenBank/DDBJ whole genome shotgun (WGS) entry which is preliminary data.</text>
</comment>
<accession>A0ABN3Y464</accession>
<dbReference type="EMBL" id="BAAAWD010000013">
    <property type="protein sequence ID" value="GAA3016942.1"/>
    <property type="molecule type" value="Genomic_DNA"/>
</dbReference>
<sequence>MSEGYPTAVQKEALRLICEHEPIGTRRLGEHLVAAREPSTNPGFAPAIARTARTLAWRLQAQGFVIADPAGELRTSADGRRLIGCAGDLG</sequence>
<evidence type="ECO:0000313" key="1">
    <source>
        <dbReference type="EMBL" id="GAA3016942.1"/>
    </source>
</evidence>
<dbReference type="RefSeq" id="WP_344898627.1">
    <property type="nucleotide sequence ID" value="NZ_BAAAWD010000013.1"/>
</dbReference>
<reference evidence="1 2" key="1">
    <citation type="journal article" date="2019" name="Int. J. Syst. Evol. Microbiol.">
        <title>The Global Catalogue of Microorganisms (GCM) 10K type strain sequencing project: providing services to taxonomists for standard genome sequencing and annotation.</title>
        <authorList>
            <consortium name="The Broad Institute Genomics Platform"/>
            <consortium name="The Broad Institute Genome Sequencing Center for Infectious Disease"/>
            <person name="Wu L."/>
            <person name="Ma J."/>
        </authorList>
    </citation>
    <scope>NUCLEOTIDE SEQUENCE [LARGE SCALE GENOMIC DNA]</scope>
    <source>
        <strain evidence="1 2">JCM 3106</strain>
    </source>
</reference>
<dbReference type="Proteomes" id="UP001499930">
    <property type="component" value="Unassembled WGS sequence"/>
</dbReference>
<protein>
    <recommendedName>
        <fullName evidence="3">DUF3253 domain-containing protein</fullName>
    </recommendedName>
</protein>
<organism evidence="1 2">
    <name type="scientific">Streptosporangium longisporum</name>
    <dbReference type="NCBI Taxonomy" id="46187"/>
    <lineage>
        <taxon>Bacteria</taxon>
        <taxon>Bacillati</taxon>
        <taxon>Actinomycetota</taxon>
        <taxon>Actinomycetes</taxon>
        <taxon>Streptosporangiales</taxon>
        <taxon>Streptosporangiaceae</taxon>
        <taxon>Streptosporangium</taxon>
    </lineage>
</organism>
<gene>
    <name evidence="1" type="ORF">GCM10017559_45810</name>
</gene>
<evidence type="ECO:0000313" key="2">
    <source>
        <dbReference type="Proteomes" id="UP001499930"/>
    </source>
</evidence>
<keyword evidence="2" id="KW-1185">Reference proteome</keyword>